<organism evidence="1 2">
    <name type="scientific">Echinostoma caproni</name>
    <dbReference type="NCBI Taxonomy" id="27848"/>
    <lineage>
        <taxon>Eukaryota</taxon>
        <taxon>Metazoa</taxon>
        <taxon>Spiralia</taxon>
        <taxon>Lophotrochozoa</taxon>
        <taxon>Platyhelminthes</taxon>
        <taxon>Trematoda</taxon>
        <taxon>Digenea</taxon>
        <taxon>Plagiorchiida</taxon>
        <taxon>Echinostomata</taxon>
        <taxon>Echinostomatoidea</taxon>
        <taxon>Echinostomatidae</taxon>
        <taxon>Echinostoma</taxon>
    </lineage>
</organism>
<dbReference type="AlphaFoldDB" id="A0A3P8HZM5"/>
<dbReference type="EMBL" id="UZAN01051710">
    <property type="protein sequence ID" value="VDP89078.1"/>
    <property type="molecule type" value="Genomic_DNA"/>
</dbReference>
<name>A0A3P8HZM5_9TREM</name>
<keyword evidence="2" id="KW-1185">Reference proteome</keyword>
<accession>A0A3P8HZM5</accession>
<protein>
    <submittedName>
        <fullName evidence="1">Uncharacterized protein</fullName>
    </submittedName>
</protein>
<sequence length="167" mass="18504">MQVNYEPDLCITGIFGTAKTAHIALPGSFTNNVSDENKMENTWHDLLGHRLNSTSQYAFLAELKTQSPCSDQPVEHFFRMEHPAKQDKVTEQVRLATWSPNQPADERLVSCEKCERILEAIQQPNQYTRGGLYLWDKQGDHGVGGVGVVGGDDGGGEDDSRDDGKIV</sequence>
<evidence type="ECO:0000313" key="2">
    <source>
        <dbReference type="Proteomes" id="UP000272942"/>
    </source>
</evidence>
<gene>
    <name evidence="1" type="ORF">ECPE_LOCUS11884</name>
</gene>
<dbReference type="Proteomes" id="UP000272942">
    <property type="component" value="Unassembled WGS sequence"/>
</dbReference>
<reference evidence="1 2" key="1">
    <citation type="submission" date="2018-11" db="EMBL/GenBank/DDBJ databases">
        <authorList>
            <consortium name="Pathogen Informatics"/>
        </authorList>
    </citation>
    <scope>NUCLEOTIDE SEQUENCE [LARGE SCALE GENOMIC DNA]</scope>
    <source>
        <strain evidence="1 2">Egypt</strain>
    </source>
</reference>
<proteinExistence type="predicted"/>
<evidence type="ECO:0000313" key="1">
    <source>
        <dbReference type="EMBL" id="VDP89078.1"/>
    </source>
</evidence>